<dbReference type="EMBL" id="JANBUH010000431">
    <property type="protein sequence ID" value="KAJ2751223.1"/>
    <property type="molecule type" value="Genomic_DNA"/>
</dbReference>
<dbReference type="AlphaFoldDB" id="A0A9W8LA54"/>
<evidence type="ECO:0000259" key="2">
    <source>
        <dbReference type="PROSITE" id="PS50833"/>
    </source>
</evidence>
<protein>
    <submittedName>
        <fullName evidence="3">rRNA-binding ribosome biosynthesis protein</fullName>
    </submittedName>
</protein>
<evidence type="ECO:0000256" key="1">
    <source>
        <dbReference type="SAM" id="MobiDB-lite"/>
    </source>
</evidence>
<proteinExistence type="predicted"/>
<sequence length="471" mass="53125">MGHGRKKKRTHAVPSQEEIEKIPKTLVVKSGSVGRSVGALVSDVRHVMEPNTASKLKERKTNKIKDYIAVSSQLGLTHLMLFSQTEAGTNLRIGRIPRGPTLYFRVNKYSLAKDCLKLQRTPHVSDAEYKTSPLIILNNFAGEEKGKELKLMTAMLQNMFPAINPSTMHLSDARRVVLFNYNEATGMVDFRHFTIVVKPVGVTKGVKRVIMAKNLPSLAGYDDISEYVLREAFASESDVEDGPENSVTLPQDYVGRGNTKNEQRAIRLLELGPRMELRLMKIEGGLCEGEILYHNYLHKTKSQLEKEARMRQIKLTRQARRRQEQEQNVERKKKVKSKKVNTARNEKTSDDDKNDDDDEYDSMSEADSDMAPNDNSDVESEAKIVLPKSTRPRASADDFGADEYKESDDEDEGARDAEMDDDEEDYAEEERKPAKRSKTSKSVAPKKAKPTKSKFASSKPAKSSKPSNKRK</sequence>
<name>A0A9W8LA54_9FUNG</name>
<feature type="compositionally biased region" description="Basic residues" evidence="1">
    <location>
        <begin position="331"/>
        <end position="341"/>
    </location>
</feature>
<dbReference type="Pfam" id="PF04427">
    <property type="entry name" value="Brix"/>
    <property type="match status" value="1"/>
</dbReference>
<dbReference type="PROSITE" id="PS50833">
    <property type="entry name" value="BRIX"/>
    <property type="match status" value="1"/>
</dbReference>
<dbReference type="PANTHER" id="PTHR12661:SF5">
    <property type="entry name" value="SUPPRESSOR OF SWI4 1 HOMOLOG"/>
    <property type="match status" value="1"/>
</dbReference>
<dbReference type="GO" id="GO:0000027">
    <property type="term" value="P:ribosomal large subunit assembly"/>
    <property type="evidence" value="ECO:0007669"/>
    <property type="project" value="TreeGrafter"/>
</dbReference>
<dbReference type="InterPro" id="IPR007109">
    <property type="entry name" value="Brix"/>
</dbReference>
<evidence type="ECO:0000313" key="3">
    <source>
        <dbReference type="EMBL" id="KAJ2751223.1"/>
    </source>
</evidence>
<dbReference type="SMART" id="SM00879">
    <property type="entry name" value="Brix"/>
    <property type="match status" value="1"/>
</dbReference>
<dbReference type="GO" id="GO:0030687">
    <property type="term" value="C:preribosome, large subunit precursor"/>
    <property type="evidence" value="ECO:0007669"/>
    <property type="project" value="TreeGrafter"/>
</dbReference>
<feature type="compositionally biased region" description="Acidic residues" evidence="1">
    <location>
        <begin position="399"/>
        <end position="428"/>
    </location>
</feature>
<accession>A0A9W8LA54</accession>
<dbReference type="GO" id="GO:0006364">
    <property type="term" value="P:rRNA processing"/>
    <property type="evidence" value="ECO:0007669"/>
    <property type="project" value="InterPro"/>
</dbReference>
<feature type="compositionally biased region" description="Basic and acidic residues" evidence="1">
    <location>
        <begin position="321"/>
        <end position="330"/>
    </location>
</feature>
<gene>
    <name evidence="3" type="primary">SSF1</name>
    <name evidence="3" type="ORF">GGI19_004620</name>
</gene>
<feature type="domain" description="Brix" evidence="2">
    <location>
        <begin position="23"/>
        <end position="288"/>
    </location>
</feature>
<dbReference type="Proteomes" id="UP001140011">
    <property type="component" value="Unassembled WGS sequence"/>
</dbReference>
<keyword evidence="4" id="KW-1185">Reference proteome</keyword>
<feature type="region of interest" description="Disordered" evidence="1">
    <location>
        <begin position="316"/>
        <end position="471"/>
    </location>
</feature>
<comment type="caution">
    <text evidence="3">The sequence shown here is derived from an EMBL/GenBank/DDBJ whole genome shotgun (WGS) entry which is preliminary data.</text>
</comment>
<feature type="compositionally biased region" description="Basic residues" evidence="1">
    <location>
        <begin position="433"/>
        <end position="452"/>
    </location>
</feature>
<dbReference type="InterPro" id="IPR045112">
    <property type="entry name" value="PPAN-like"/>
</dbReference>
<feature type="compositionally biased region" description="Acidic residues" evidence="1">
    <location>
        <begin position="352"/>
        <end position="368"/>
    </location>
</feature>
<dbReference type="PANTHER" id="PTHR12661">
    <property type="entry name" value="PETER PAN-RELATED"/>
    <property type="match status" value="1"/>
</dbReference>
<dbReference type="OrthoDB" id="10261452at2759"/>
<dbReference type="GO" id="GO:0019843">
    <property type="term" value="F:rRNA binding"/>
    <property type="evidence" value="ECO:0007669"/>
    <property type="project" value="InterPro"/>
</dbReference>
<evidence type="ECO:0000313" key="4">
    <source>
        <dbReference type="Proteomes" id="UP001140011"/>
    </source>
</evidence>
<organism evidence="3 4">
    <name type="scientific">Coemansia pectinata</name>
    <dbReference type="NCBI Taxonomy" id="1052879"/>
    <lineage>
        <taxon>Eukaryota</taxon>
        <taxon>Fungi</taxon>
        <taxon>Fungi incertae sedis</taxon>
        <taxon>Zoopagomycota</taxon>
        <taxon>Kickxellomycotina</taxon>
        <taxon>Kickxellomycetes</taxon>
        <taxon>Kickxellales</taxon>
        <taxon>Kickxellaceae</taxon>
        <taxon>Coemansia</taxon>
    </lineage>
</organism>
<reference evidence="3" key="1">
    <citation type="submission" date="2022-07" db="EMBL/GenBank/DDBJ databases">
        <title>Phylogenomic reconstructions and comparative analyses of Kickxellomycotina fungi.</title>
        <authorList>
            <person name="Reynolds N.K."/>
            <person name="Stajich J.E."/>
            <person name="Barry K."/>
            <person name="Grigoriev I.V."/>
            <person name="Crous P."/>
            <person name="Smith M.E."/>
        </authorList>
    </citation>
    <scope>NUCLEOTIDE SEQUENCE</scope>
    <source>
        <strain evidence="3">BCRC 34297</strain>
    </source>
</reference>
<feature type="compositionally biased region" description="Low complexity" evidence="1">
    <location>
        <begin position="453"/>
        <end position="471"/>
    </location>
</feature>